<dbReference type="HOGENOM" id="CLU_2358199_0_0_11"/>
<feature type="region of interest" description="Disordered" evidence="1">
    <location>
        <begin position="1"/>
        <end position="33"/>
    </location>
</feature>
<dbReference type="EMBL" id="ACUX02000016">
    <property type="protein sequence ID" value="EEZ60786.1"/>
    <property type="molecule type" value="Genomic_DNA"/>
</dbReference>
<sequence>MKAQGAISPAHPERLEPDASSMMGTIDSPRGHGASRAVWWKPSASIDIDCLQAFGASRACGRRTSRFPYRISRSCHDLWVPIVPLHPDRRRRSGYP</sequence>
<reference evidence="2" key="1">
    <citation type="submission" date="2009-10" db="EMBL/GenBank/DDBJ databases">
        <authorList>
            <person name="Weinstock G."/>
            <person name="Sodergren E."/>
            <person name="Clifton S."/>
            <person name="Fulton L."/>
            <person name="Fulton B."/>
            <person name="Courtney L."/>
            <person name="Fronick C."/>
            <person name="Harrison M."/>
            <person name="Strong C."/>
            <person name="Farmer C."/>
            <person name="Delahaunty K."/>
            <person name="Markovic C."/>
            <person name="Hall O."/>
            <person name="Minx P."/>
            <person name="Tomlinson C."/>
            <person name="Mitreva M."/>
            <person name="Nelson J."/>
            <person name="Hou S."/>
            <person name="Wollam A."/>
            <person name="Pepin K.H."/>
            <person name="Johnson M."/>
            <person name="Bhonagiri V."/>
            <person name="Nash W.E."/>
            <person name="Warren W."/>
            <person name="Chinwalla A."/>
            <person name="Mardis E.R."/>
            <person name="Wilson R.K."/>
        </authorList>
    </citation>
    <scope>NUCLEOTIDE SEQUENCE [LARGE SCALE GENOMIC DNA]</scope>
    <source>
        <strain evidence="2">ATCC 700122</strain>
    </source>
</reference>
<dbReference type="STRING" id="649764.HMPREF0762_01594"/>
<name>D0WIB9_SLAES</name>
<comment type="caution">
    <text evidence="2">The sequence shown here is derived from an EMBL/GenBank/DDBJ whole genome shotgun (WGS) entry which is preliminary data.</text>
</comment>
<protein>
    <submittedName>
        <fullName evidence="2">Uncharacterized protein</fullName>
    </submittedName>
</protein>
<evidence type="ECO:0000313" key="3">
    <source>
        <dbReference type="Proteomes" id="UP000006001"/>
    </source>
</evidence>
<keyword evidence="3" id="KW-1185">Reference proteome</keyword>
<proteinExistence type="predicted"/>
<organism evidence="2 3">
    <name type="scientific">Slackia exigua (strain ATCC 700122 / DSM 15923 / CIP 105133 / JCM 11022 / KCTC 5966 / S-7)</name>
    <dbReference type="NCBI Taxonomy" id="649764"/>
    <lineage>
        <taxon>Bacteria</taxon>
        <taxon>Bacillati</taxon>
        <taxon>Actinomycetota</taxon>
        <taxon>Coriobacteriia</taxon>
        <taxon>Eggerthellales</taxon>
        <taxon>Eggerthellaceae</taxon>
        <taxon>Slackia</taxon>
    </lineage>
</organism>
<gene>
    <name evidence="2" type="ORF">HMPREF0762_01594</name>
</gene>
<evidence type="ECO:0000313" key="2">
    <source>
        <dbReference type="EMBL" id="EEZ60786.1"/>
    </source>
</evidence>
<accession>D0WIB9</accession>
<evidence type="ECO:0000256" key="1">
    <source>
        <dbReference type="SAM" id="MobiDB-lite"/>
    </source>
</evidence>
<dbReference type="Proteomes" id="UP000006001">
    <property type="component" value="Unassembled WGS sequence"/>
</dbReference>
<dbReference type="AlphaFoldDB" id="D0WIB9"/>